<gene>
    <name evidence="3" type="ORF">BST46_01705</name>
</gene>
<dbReference type="Proteomes" id="UP000192847">
    <property type="component" value="Unassembled WGS sequence"/>
</dbReference>
<comment type="caution">
    <text evidence="3">The sequence shown here is derived from an EMBL/GenBank/DDBJ whole genome shotgun (WGS) entry which is preliminary data.</text>
</comment>
<evidence type="ECO:0000313" key="4">
    <source>
        <dbReference type="Proteomes" id="UP000192847"/>
    </source>
</evidence>
<dbReference type="InterPro" id="IPR007969">
    <property type="entry name" value="DUF732"/>
</dbReference>
<organism evidence="3 4">
    <name type="scientific">Mycobacterium timonense</name>
    <dbReference type="NCBI Taxonomy" id="701043"/>
    <lineage>
        <taxon>Bacteria</taxon>
        <taxon>Bacillati</taxon>
        <taxon>Actinomycetota</taxon>
        <taxon>Actinomycetes</taxon>
        <taxon>Mycobacteriales</taxon>
        <taxon>Mycobacteriaceae</taxon>
        <taxon>Mycobacterium</taxon>
        <taxon>Mycobacterium avium complex (MAC)</taxon>
    </lineage>
</organism>
<evidence type="ECO:0000256" key="1">
    <source>
        <dbReference type="SAM" id="SignalP"/>
    </source>
</evidence>
<dbReference type="Pfam" id="PF05305">
    <property type="entry name" value="DUF732"/>
    <property type="match status" value="1"/>
</dbReference>
<evidence type="ECO:0000313" key="3">
    <source>
        <dbReference type="EMBL" id="ORB81740.1"/>
    </source>
</evidence>
<proteinExistence type="predicted"/>
<protein>
    <recommendedName>
        <fullName evidence="2">DUF732 domain-containing protein</fullName>
    </recommendedName>
</protein>
<evidence type="ECO:0000259" key="2">
    <source>
        <dbReference type="Pfam" id="PF05305"/>
    </source>
</evidence>
<sequence>MHIFAAFSIVGAAAYFIVPADATPFDDASISYTETHGRDVCAALDDSPTETRIMSVMNAVQADGYTLQQAANVVVLSVDSFCPRHQGLIDRFAHGAPPAAPAKPGITTGTVV</sequence>
<keyword evidence="4" id="KW-1185">Reference proteome</keyword>
<feature type="domain" description="DUF732" evidence="2">
    <location>
        <begin position="36"/>
        <end position="83"/>
    </location>
</feature>
<reference evidence="3 4" key="1">
    <citation type="submission" date="2017-02" db="EMBL/GenBank/DDBJ databases">
        <title>The new phylogeny of genus Mycobacterium.</title>
        <authorList>
            <person name="Tortoli E."/>
            <person name="Trovato A."/>
            <person name="Cirillo D.M."/>
        </authorList>
    </citation>
    <scope>NUCLEOTIDE SEQUENCE [LARGE SCALE GENOMIC DNA]</scope>
    <source>
        <strain evidence="3 4">CCUG 56329</strain>
    </source>
</reference>
<accession>A0ABX3TSN6</accession>
<feature type="signal peptide" evidence="1">
    <location>
        <begin position="1"/>
        <end position="22"/>
    </location>
</feature>
<feature type="chain" id="PRO_5045303783" description="DUF732 domain-containing protein" evidence="1">
    <location>
        <begin position="23"/>
        <end position="112"/>
    </location>
</feature>
<name>A0ABX3TSN6_9MYCO</name>
<keyword evidence="1" id="KW-0732">Signal</keyword>
<dbReference type="EMBL" id="MVIL01000003">
    <property type="protein sequence ID" value="ORB81740.1"/>
    <property type="molecule type" value="Genomic_DNA"/>
</dbReference>